<evidence type="ECO:0000313" key="3">
    <source>
        <dbReference type="EMBL" id="KAJ5108466.1"/>
    </source>
</evidence>
<evidence type="ECO:0000256" key="1">
    <source>
        <dbReference type="SAM" id="MobiDB-lite"/>
    </source>
</evidence>
<accession>A0A9W9KJV9</accession>
<evidence type="ECO:0008006" key="5">
    <source>
        <dbReference type="Google" id="ProtNLM"/>
    </source>
</evidence>
<evidence type="ECO:0000313" key="4">
    <source>
        <dbReference type="Proteomes" id="UP001149165"/>
    </source>
</evidence>
<dbReference type="InterPro" id="IPR038903">
    <property type="entry name" value="Allergen_Asp_f_4"/>
</dbReference>
<dbReference type="Proteomes" id="UP001149165">
    <property type="component" value="Unassembled WGS sequence"/>
</dbReference>
<dbReference type="AlphaFoldDB" id="A0A9W9KJV9"/>
<reference evidence="3" key="1">
    <citation type="submission" date="2022-11" db="EMBL/GenBank/DDBJ databases">
        <authorList>
            <person name="Petersen C."/>
        </authorList>
    </citation>
    <scope>NUCLEOTIDE SEQUENCE</scope>
    <source>
        <strain evidence="3">IBT 30069</strain>
    </source>
</reference>
<comment type="caution">
    <text evidence="3">The sequence shown here is derived from an EMBL/GenBank/DDBJ whole genome shotgun (WGS) entry which is preliminary data.</text>
</comment>
<dbReference type="GO" id="GO:0019863">
    <property type="term" value="F:IgE binding"/>
    <property type="evidence" value="ECO:0007669"/>
    <property type="project" value="InterPro"/>
</dbReference>
<dbReference type="Pfam" id="PF25312">
    <property type="entry name" value="Allergen_Asp_f_4"/>
    <property type="match status" value="1"/>
</dbReference>
<proteinExistence type="predicted"/>
<feature type="region of interest" description="Disordered" evidence="1">
    <location>
        <begin position="197"/>
        <end position="219"/>
    </location>
</feature>
<feature type="compositionally biased region" description="Basic and acidic residues" evidence="1">
    <location>
        <begin position="197"/>
        <end position="206"/>
    </location>
</feature>
<dbReference type="PANTHER" id="PTHR42039">
    <property type="entry name" value="PUTATIVE (AFU_ORTHOLOGUE AFUA_3G02940)-RELATED"/>
    <property type="match status" value="1"/>
</dbReference>
<keyword evidence="2" id="KW-0732">Signal</keyword>
<keyword evidence="4" id="KW-1185">Reference proteome</keyword>
<name>A0A9W9KJV9_9EURO</name>
<feature type="chain" id="PRO_5040972784" description="Allergen Asp f 4" evidence="2">
    <location>
        <begin position="21"/>
        <end position="473"/>
    </location>
</feature>
<dbReference type="GO" id="GO:0005576">
    <property type="term" value="C:extracellular region"/>
    <property type="evidence" value="ECO:0007669"/>
    <property type="project" value="InterPro"/>
</dbReference>
<reference evidence="3" key="2">
    <citation type="journal article" date="2023" name="IMA Fungus">
        <title>Comparative genomic study of the Penicillium genus elucidates a diverse pangenome and 15 lateral gene transfer events.</title>
        <authorList>
            <person name="Petersen C."/>
            <person name="Sorensen T."/>
            <person name="Nielsen M.R."/>
            <person name="Sondergaard T.E."/>
            <person name="Sorensen J.L."/>
            <person name="Fitzpatrick D.A."/>
            <person name="Frisvad J.C."/>
            <person name="Nielsen K.L."/>
        </authorList>
    </citation>
    <scope>NUCLEOTIDE SEQUENCE</scope>
    <source>
        <strain evidence="3">IBT 30069</strain>
    </source>
</reference>
<protein>
    <recommendedName>
        <fullName evidence="5">Allergen Asp f 4</fullName>
    </recommendedName>
</protein>
<evidence type="ECO:0000256" key="2">
    <source>
        <dbReference type="SAM" id="SignalP"/>
    </source>
</evidence>
<feature type="signal peptide" evidence="2">
    <location>
        <begin position="1"/>
        <end position="20"/>
    </location>
</feature>
<organism evidence="3 4">
    <name type="scientific">Penicillium angulare</name>
    <dbReference type="NCBI Taxonomy" id="116970"/>
    <lineage>
        <taxon>Eukaryota</taxon>
        <taxon>Fungi</taxon>
        <taxon>Dikarya</taxon>
        <taxon>Ascomycota</taxon>
        <taxon>Pezizomycotina</taxon>
        <taxon>Eurotiomycetes</taxon>
        <taxon>Eurotiomycetidae</taxon>
        <taxon>Eurotiales</taxon>
        <taxon>Aspergillaceae</taxon>
        <taxon>Penicillium</taxon>
    </lineage>
</organism>
<dbReference type="EMBL" id="JAPQKH010000003">
    <property type="protein sequence ID" value="KAJ5108466.1"/>
    <property type="molecule type" value="Genomic_DNA"/>
</dbReference>
<gene>
    <name evidence="3" type="ORF">N7456_005141</name>
</gene>
<dbReference type="OrthoDB" id="118256at2759"/>
<dbReference type="PANTHER" id="PTHR42039:SF2">
    <property type="entry name" value="ALLERGEN ASP F4 (AFU_ORTHOLOGUE AFUA_2G03830)-RELATED"/>
    <property type="match status" value="1"/>
</dbReference>
<sequence>MAWSKLFIFALIANVDYTLGSHGHHHEHLNVAPHAENLEARDLAWADRIPADMVIEFRTLTTTVYEDCMPTNTIFVTTTVFEDVMLGPTHSHLKLTQPTLNNPQPTEPEPTTTVLMTKTVLDIVTDIPSITVTNSVPENEGLIFKNPIDVTAPPRVVLSQETDTGIHTSTKITASIPGHGNATVSVAIDVTETEPAREVDLDKKPIPEPTPTDPAPGILPTLPNLPQILPATAIPNLSDIGHALDPNGQPLPSDIQWTALPKDGKFSTKRFGGRSAPQGTKIKYRGNVGIPWGSNIIAVGPTEAHRYKYVVQFQGSNTDPWTVIVWNKVGPDGKMDGWYGHSALTFVLAPGETKYVAFDEDSEGAWGAAPGTNGLPTDHWGGYTSTWGEFTFGDIENSGWSGWDVSAIQAQIAHGNVQGMRICQADGKGCSILTPRAEKVIAAYTESKKHRDGIGGAAAPGPVRLVVDIDYKG</sequence>